<dbReference type="SUPFAM" id="SSF54786">
    <property type="entry name" value="YcfA/nrd intein domain"/>
    <property type="match status" value="1"/>
</dbReference>
<dbReference type="InterPro" id="IPR012933">
    <property type="entry name" value="HicA_mRNA_interferase"/>
</dbReference>
<keyword evidence="2" id="KW-1277">Toxin-antitoxin system</keyword>
<evidence type="ECO:0000256" key="5">
    <source>
        <dbReference type="ARBA" id="ARBA00022801"/>
    </source>
</evidence>
<dbReference type="InterPro" id="IPR038570">
    <property type="entry name" value="HicA_sf"/>
</dbReference>
<dbReference type="AlphaFoldDB" id="A0A7C3GCT1"/>
<keyword evidence="3" id="KW-0540">Nuclease</keyword>
<dbReference type="Proteomes" id="UP000886043">
    <property type="component" value="Unassembled WGS sequence"/>
</dbReference>
<keyword evidence="7" id="KW-0346">Stress response</keyword>
<evidence type="ECO:0000256" key="6">
    <source>
        <dbReference type="ARBA" id="ARBA00022884"/>
    </source>
</evidence>
<dbReference type="Gene3D" id="3.30.920.30">
    <property type="entry name" value="Hypothetical protein"/>
    <property type="match status" value="1"/>
</dbReference>
<name>A0A7C3GCT1_9BACT</name>
<dbReference type="GO" id="GO:0004519">
    <property type="term" value="F:endonuclease activity"/>
    <property type="evidence" value="ECO:0007669"/>
    <property type="project" value="UniProtKB-KW"/>
</dbReference>
<keyword evidence="4" id="KW-0255">Endonuclease</keyword>
<comment type="similarity">
    <text evidence="1">Belongs to the HicA mRNA interferase family.</text>
</comment>
<dbReference type="Pfam" id="PF07927">
    <property type="entry name" value="HicA_toxin"/>
    <property type="match status" value="1"/>
</dbReference>
<organism evidence="8">
    <name type="scientific">Thermosulfurimonas dismutans</name>
    <dbReference type="NCBI Taxonomy" id="999894"/>
    <lineage>
        <taxon>Bacteria</taxon>
        <taxon>Pseudomonadati</taxon>
        <taxon>Thermodesulfobacteriota</taxon>
        <taxon>Thermodesulfobacteria</taxon>
        <taxon>Thermodesulfobacteriales</taxon>
        <taxon>Thermodesulfobacteriaceae</taxon>
        <taxon>Thermosulfurimonas</taxon>
    </lineage>
</organism>
<dbReference type="PANTHER" id="PTHR34873">
    <property type="entry name" value="SSR1766 PROTEIN"/>
    <property type="match status" value="1"/>
</dbReference>
<reference evidence="8" key="1">
    <citation type="journal article" date="2020" name="mSystems">
        <title>Genome- and Community-Level Interaction Insights into Carbon Utilization and Element Cycling Functions of Hydrothermarchaeota in Hydrothermal Sediment.</title>
        <authorList>
            <person name="Zhou Z."/>
            <person name="Liu Y."/>
            <person name="Xu W."/>
            <person name="Pan J."/>
            <person name="Luo Z.H."/>
            <person name="Li M."/>
        </authorList>
    </citation>
    <scope>NUCLEOTIDE SEQUENCE [LARGE SCALE GENOMIC DNA]</scope>
    <source>
        <strain evidence="8">HyVt-483</strain>
    </source>
</reference>
<dbReference type="EMBL" id="DRMH01000012">
    <property type="protein sequence ID" value="HFC96997.1"/>
    <property type="molecule type" value="Genomic_DNA"/>
</dbReference>
<evidence type="ECO:0000256" key="2">
    <source>
        <dbReference type="ARBA" id="ARBA00022649"/>
    </source>
</evidence>
<dbReference type="PANTHER" id="PTHR34873:SF3">
    <property type="entry name" value="ADDICTION MODULE TOXIN, HICA FAMILY"/>
    <property type="match status" value="1"/>
</dbReference>
<keyword evidence="5" id="KW-0378">Hydrolase</keyword>
<evidence type="ECO:0000256" key="1">
    <source>
        <dbReference type="ARBA" id="ARBA00006620"/>
    </source>
</evidence>
<comment type="caution">
    <text evidence="8">The sequence shown here is derived from an EMBL/GenBank/DDBJ whole genome shotgun (WGS) entry which is preliminary data.</text>
</comment>
<accession>A0A7C3GCT1</accession>
<proteinExistence type="inferred from homology"/>
<evidence type="ECO:0000313" key="8">
    <source>
        <dbReference type="EMBL" id="HFC96997.1"/>
    </source>
</evidence>
<dbReference type="GO" id="GO:0003729">
    <property type="term" value="F:mRNA binding"/>
    <property type="evidence" value="ECO:0007669"/>
    <property type="project" value="InterPro"/>
</dbReference>
<dbReference type="GO" id="GO:0016787">
    <property type="term" value="F:hydrolase activity"/>
    <property type="evidence" value="ECO:0007669"/>
    <property type="project" value="UniProtKB-KW"/>
</dbReference>
<evidence type="ECO:0000256" key="4">
    <source>
        <dbReference type="ARBA" id="ARBA00022759"/>
    </source>
</evidence>
<sequence>MPKLSPLSAKEVCKILEKHGFKRIRKTGSHIVMQKKVGEKTVTVIVPDHKEIKKGTLRSIIRQSKLPREEFER</sequence>
<evidence type="ECO:0000256" key="7">
    <source>
        <dbReference type="ARBA" id="ARBA00023016"/>
    </source>
</evidence>
<protein>
    <submittedName>
        <fullName evidence="8">Type II toxin-antitoxin system HicA family toxin</fullName>
    </submittedName>
</protein>
<keyword evidence="6" id="KW-0694">RNA-binding</keyword>
<evidence type="ECO:0000256" key="3">
    <source>
        <dbReference type="ARBA" id="ARBA00022722"/>
    </source>
</evidence>
<gene>
    <name evidence="8" type="ORF">ENJ40_00875</name>
</gene>